<name>A0ABT9D1Y1_9MOLU</name>
<reference evidence="1 2" key="1">
    <citation type="journal article" date="2023" name="Int. J. Syst. Evol. Microbiol.">
        <title>The observation of taxonomic boundaries for the 16SrII and 16SrXXV phytoplasmas using genome-based delimitation.</title>
        <authorList>
            <person name="Rodrigues Jardim B."/>
            <person name="Tran-Nguyen L.T.T."/>
            <person name="Gambley C."/>
            <person name="Al-Sadi A.M."/>
            <person name="Al-Subhi A.M."/>
            <person name="Foissac X."/>
            <person name="Salar P."/>
            <person name="Cai H."/>
            <person name="Yang J.Y."/>
            <person name="Davis R."/>
            <person name="Jones L."/>
            <person name="Rodoni B."/>
            <person name="Constable F.E."/>
        </authorList>
    </citation>
    <scope>NUCLEOTIDE SEQUENCE [LARGE SCALE GENOMIC DNA]</scope>
    <source>
        <strain evidence="1">BAWM-OMN-P53</strain>
    </source>
</reference>
<dbReference type="EMBL" id="JAOSIR010000001">
    <property type="protein sequence ID" value="MDO8059036.1"/>
    <property type="molecule type" value="Genomic_DNA"/>
</dbReference>
<sequence>MFSDKAYVFYNLFPFKRMPCKTYQEFANNKQIIKNTTVLVSNLLFSVNRIFKVLDTVQKVTGDKYINDSDDQIAFIN</sequence>
<dbReference type="RefSeq" id="WP_304514558.1">
    <property type="nucleotide sequence ID" value="NZ_JAOSIR010000001.1"/>
</dbReference>
<proteinExistence type="predicted"/>
<dbReference type="Proteomes" id="UP001170674">
    <property type="component" value="Unassembled WGS sequence"/>
</dbReference>
<keyword evidence="2" id="KW-1185">Reference proteome</keyword>
<protein>
    <submittedName>
        <fullName evidence="1">Uncharacterized protein</fullName>
    </submittedName>
</protein>
<evidence type="ECO:0000313" key="2">
    <source>
        <dbReference type="Proteomes" id="UP001170674"/>
    </source>
</evidence>
<organism evidence="1 2">
    <name type="scientific">Candidatus Phytoplasma crotalariae</name>
    <dbReference type="NCBI Taxonomy" id="2982627"/>
    <lineage>
        <taxon>Bacteria</taxon>
        <taxon>Bacillati</taxon>
        <taxon>Mycoplasmatota</taxon>
        <taxon>Mollicutes</taxon>
        <taxon>Acholeplasmatales</taxon>
        <taxon>Acholeplasmataceae</taxon>
        <taxon>Candidatus Phytoplasma</taxon>
        <taxon>16SrII (Peanut WB group)</taxon>
    </lineage>
</organism>
<gene>
    <name evidence="1" type="ORF">OC683_00155</name>
</gene>
<evidence type="ECO:0000313" key="1">
    <source>
        <dbReference type="EMBL" id="MDO8059036.1"/>
    </source>
</evidence>
<comment type="caution">
    <text evidence="1">The sequence shown here is derived from an EMBL/GenBank/DDBJ whole genome shotgun (WGS) entry which is preliminary data.</text>
</comment>
<accession>A0ABT9D1Y1</accession>